<sequence length="525" mass="58033">MEPPSLPQLESLKYSELQQVAKAAGLRANLKADKLLKALKQHFHEPKQENGSKDFGRSESSSTDTEELSSLEQVKPIPVSFVTKRRGKGRKVATGKMASKEEINTNEEDMMLCVEKENYPKMTEKEVPQDGDSKRLKRRQNEEPVAKNKAPVNPEMHPMKSQQREKMVSAKRNGVENDALPAHPPAGKIPRYVDRLSKTGKTGVKPITPNFKKLHEAHFEKMESIDAYIERKNKLIENFSNSINEVKMLAKKANHAKACEKGTPHSNAKKCSSGRVFLFSPNPQRGRFSTSCTPGNLRRSPRISVGTTNRSILSQKSSFNPSILSTTKMNVRFSEATKDNEHKRSLTKTPSRKSPFLEICTPDSQKSGKPTIRKSTNGNATNQELTASKTNPNVVTPFKFAAQTAEPTSTKKPTFDLKASLSRPLGYQPHRGGVHWDPSINHLLSGTDPWKRITGPQSPSTWSIRIGHKAHGTIPEGWSAGPQSPVTSLQFTGTDARGCVDSLQDIDPLIPILTPGPQNSTAPMA</sequence>
<keyword evidence="11" id="KW-0131">Cell cycle</keyword>
<dbReference type="Pfam" id="PF16006">
    <property type="entry name" value="NUSAP"/>
    <property type="match status" value="1"/>
</dbReference>
<dbReference type="GO" id="GO:0008017">
    <property type="term" value="F:microtubule binding"/>
    <property type="evidence" value="ECO:0007669"/>
    <property type="project" value="TreeGrafter"/>
</dbReference>
<evidence type="ECO:0000256" key="7">
    <source>
        <dbReference type="ARBA" id="ARBA00022776"/>
    </source>
</evidence>
<keyword evidence="14" id="KW-1185">Reference proteome</keyword>
<dbReference type="GO" id="GO:0000281">
    <property type="term" value="P:mitotic cytokinesis"/>
    <property type="evidence" value="ECO:0007669"/>
    <property type="project" value="InterPro"/>
</dbReference>
<evidence type="ECO:0000256" key="12">
    <source>
        <dbReference type="SAM" id="MobiDB-lite"/>
    </source>
</evidence>
<evidence type="ECO:0000313" key="13">
    <source>
        <dbReference type="EMBL" id="EMP39617.1"/>
    </source>
</evidence>
<dbReference type="AlphaFoldDB" id="M7CFF0"/>
<dbReference type="GO" id="GO:0072686">
    <property type="term" value="C:mitotic spindle"/>
    <property type="evidence" value="ECO:0007669"/>
    <property type="project" value="TreeGrafter"/>
</dbReference>
<feature type="compositionally biased region" description="Basic and acidic residues" evidence="12">
    <location>
        <begin position="335"/>
        <end position="344"/>
    </location>
</feature>
<keyword evidence="5" id="KW-0132">Cell division</keyword>
<feature type="compositionally biased region" description="Polar residues" evidence="12">
    <location>
        <begin position="362"/>
        <end position="392"/>
    </location>
</feature>
<dbReference type="STRING" id="8469.M7CFF0"/>
<dbReference type="GO" id="GO:0007076">
    <property type="term" value="P:mitotic chromosome condensation"/>
    <property type="evidence" value="ECO:0007669"/>
    <property type="project" value="TreeGrafter"/>
</dbReference>
<keyword evidence="10" id="KW-0539">Nucleus</keyword>
<feature type="region of interest" description="Disordered" evidence="12">
    <location>
        <begin position="119"/>
        <end position="160"/>
    </location>
</feature>
<evidence type="ECO:0000256" key="2">
    <source>
        <dbReference type="ARBA" id="ARBA00004186"/>
    </source>
</evidence>
<dbReference type="PANTHER" id="PTHR15874">
    <property type="entry name" value="NUCLEOLAR AND SPINDLE-ASSOCIATED PROTEIN 1"/>
    <property type="match status" value="1"/>
</dbReference>
<keyword evidence="9" id="KW-0206">Cytoskeleton</keyword>
<keyword evidence="7" id="KW-0498">Mitosis</keyword>
<dbReference type="GO" id="GO:0005874">
    <property type="term" value="C:microtubule"/>
    <property type="evidence" value="ECO:0007669"/>
    <property type="project" value="UniProtKB-KW"/>
</dbReference>
<evidence type="ECO:0000313" key="14">
    <source>
        <dbReference type="Proteomes" id="UP000031443"/>
    </source>
</evidence>
<feature type="region of interest" description="Disordered" evidence="12">
    <location>
        <begin position="334"/>
        <end position="392"/>
    </location>
</feature>
<reference evidence="14" key="1">
    <citation type="journal article" date="2013" name="Nat. Genet.">
        <title>The draft genomes of soft-shell turtle and green sea turtle yield insights into the development and evolution of the turtle-specific body plan.</title>
        <authorList>
            <person name="Wang Z."/>
            <person name="Pascual-Anaya J."/>
            <person name="Zadissa A."/>
            <person name="Li W."/>
            <person name="Niimura Y."/>
            <person name="Huang Z."/>
            <person name="Li C."/>
            <person name="White S."/>
            <person name="Xiong Z."/>
            <person name="Fang D."/>
            <person name="Wang B."/>
            <person name="Ming Y."/>
            <person name="Chen Y."/>
            <person name="Zheng Y."/>
            <person name="Kuraku S."/>
            <person name="Pignatelli M."/>
            <person name="Herrero J."/>
            <person name="Beal K."/>
            <person name="Nozawa M."/>
            <person name="Li Q."/>
            <person name="Wang J."/>
            <person name="Zhang H."/>
            <person name="Yu L."/>
            <person name="Shigenobu S."/>
            <person name="Wang J."/>
            <person name="Liu J."/>
            <person name="Flicek P."/>
            <person name="Searle S."/>
            <person name="Wang J."/>
            <person name="Kuratani S."/>
            <person name="Yin Y."/>
            <person name="Aken B."/>
            <person name="Zhang G."/>
            <person name="Irie N."/>
        </authorList>
    </citation>
    <scope>NUCLEOTIDE SEQUENCE [LARGE SCALE GENOMIC DNA]</scope>
</reference>
<comment type="subcellular location">
    <subcellularLocation>
        <location evidence="2">Cytoplasm</location>
        <location evidence="2">Cytoskeleton</location>
        <location evidence="2">Spindle</location>
    </subcellularLocation>
    <subcellularLocation>
        <location evidence="1">Nucleus</location>
    </subcellularLocation>
</comment>
<proteinExistence type="inferred from homology"/>
<evidence type="ECO:0000256" key="1">
    <source>
        <dbReference type="ARBA" id="ARBA00004123"/>
    </source>
</evidence>
<dbReference type="InterPro" id="IPR026756">
    <property type="entry name" value="NuSAP"/>
</dbReference>
<evidence type="ECO:0000256" key="3">
    <source>
        <dbReference type="ARBA" id="ARBA00009702"/>
    </source>
</evidence>
<feature type="compositionally biased region" description="Basic and acidic residues" evidence="12">
    <location>
        <begin position="119"/>
        <end position="146"/>
    </location>
</feature>
<protein>
    <submittedName>
        <fullName evidence="13">Nucleolar and spindle-associated protein 1</fullName>
    </submittedName>
</protein>
<accession>M7CFF0</accession>
<evidence type="ECO:0000256" key="9">
    <source>
        <dbReference type="ARBA" id="ARBA00023212"/>
    </source>
</evidence>
<dbReference type="GO" id="GO:0040001">
    <property type="term" value="P:establishment of mitotic spindle localization"/>
    <property type="evidence" value="ECO:0007669"/>
    <property type="project" value="InterPro"/>
</dbReference>
<evidence type="ECO:0000256" key="10">
    <source>
        <dbReference type="ARBA" id="ARBA00023242"/>
    </source>
</evidence>
<dbReference type="PANTHER" id="PTHR15874:SF1">
    <property type="entry name" value="NUCLEOLAR AND SPINDLE-ASSOCIATED PROTEIN 1"/>
    <property type="match status" value="1"/>
</dbReference>
<dbReference type="GO" id="GO:0005730">
    <property type="term" value="C:nucleolus"/>
    <property type="evidence" value="ECO:0007669"/>
    <property type="project" value="TreeGrafter"/>
</dbReference>
<dbReference type="EMBL" id="KB516251">
    <property type="protein sequence ID" value="EMP39617.1"/>
    <property type="molecule type" value="Genomic_DNA"/>
</dbReference>
<feature type="compositionally biased region" description="Basic and acidic residues" evidence="12">
    <location>
        <begin position="41"/>
        <end position="57"/>
    </location>
</feature>
<evidence type="ECO:0000256" key="5">
    <source>
        <dbReference type="ARBA" id="ARBA00022618"/>
    </source>
</evidence>
<dbReference type="Proteomes" id="UP000031443">
    <property type="component" value="Unassembled WGS sequence"/>
</dbReference>
<organism evidence="13 14">
    <name type="scientific">Chelonia mydas</name>
    <name type="common">Green sea-turtle</name>
    <name type="synonym">Chelonia agassizi</name>
    <dbReference type="NCBI Taxonomy" id="8469"/>
    <lineage>
        <taxon>Eukaryota</taxon>
        <taxon>Metazoa</taxon>
        <taxon>Chordata</taxon>
        <taxon>Craniata</taxon>
        <taxon>Vertebrata</taxon>
        <taxon>Euteleostomi</taxon>
        <taxon>Archelosauria</taxon>
        <taxon>Testudinata</taxon>
        <taxon>Testudines</taxon>
        <taxon>Cryptodira</taxon>
        <taxon>Durocryptodira</taxon>
        <taxon>Americhelydia</taxon>
        <taxon>Chelonioidea</taxon>
        <taxon>Cheloniidae</taxon>
        <taxon>Chelonia</taxon>
    </lineage>
</organism>
<name>M7CFF0_CHEMY</name>
<feature type="region of interest" description="Disordered" evidence="12">
    <location>
        <begin position="41"/>
        <end position="74"/>
    </location>
</feature>
<dbReference type="eggNOG" id="ENOG502QVI7">
    <property type="taxonomic scope" value="Eukaryota"/>
</dbReference>
<dbReference type="GO" id="GO:0003677">
    <property type="term" value="F:DNA binding"/>
    <property type="evidence" value="ECO:0007669"/>
    <property type="project" value="UniProtKB-KW"/>
</dbReference>
<evidence type="ECO:0000256" key="8">
    <source>
        <dbReference type="ARBA" id="ARBA00023125"/>
    </source>
</evidence>
<evidence type="ECO:0000256" key="11">
    <source>
        <dbReference type="ARBA" id="ARBA00023306"/>
    </source>
</evidence>
<keyword evidence="8" id="KW-0238">DNA-binding</keyword>
<gene>
    <name evidence="13" type="ORF">UY3_03213</name>
</gene>
<keyword evidence="4" id="KW-0963">Cytoplasm</keyword>
<evidence type="ECO:0000256" key="6">
    <source>
        <dbReference type="ARBA" id="ARBA00022701"/>
    </source>
</evidence>
<keyword evidence="6" id="KW-0493">Microtubule</keyword>
<comment type="similarity">
    <text evidence="3">Belongs to the NUSAP family.</text>
</comment>
<evidence type="ECO:0000256" key="4">
    <source>
        <dbReference type="ARBA" id="ARBA00022490"/>
    </source>
</evidence>